<feature type="transmembrane region" description="Helical" evidence="1">
    <location>
        <begin position="238"/>
        <end position="268"/>
    </location>
</feature>
<feature type="transmembrane region" description="Helical" evidence="1">
    <location>
        <begin position="190"/>
        <end position="217"/>
    </location>
</feature>
<dbReference type="SUPFAM" id="SSF81321">
    <property type="entry name" value="Family A G protein-coupled receptor-like"/>
    <property type="match status" value="1"/>
</dbReference>
<feature type="transmembrane region" description="Helical" evidence="1">
    <location>
        <begin position="274"/>
        <end position="294"/>
    </location>
</feature>
<evidence type="ECO:0000313" key="3">
    <source>
        <dbReference type="WBParaSite" id="Csp11.Scaffold629.g9224.t1"/>
    </source>
</evidence>
<dbReference type="eggNOG" id="ENOG502RVTA">
    <property type="taxonomic scope" value="Eukaryota"/>
</dbReference>
<dbReference type="AlphaFoldDB" id="A0A1I7UGZ1"/>
<accession>A0A1I7UGZ1</accession>
<dbReference type="Proteomes" id="UP000095282">
    <property type="component" value="Unplaced"/>
</dbReference>
<proteinExistence type="predicted"/>
<dbReference type="Pfam" id="PF10327">
    <property type="entry name" value="7TM_GPCR_Sri"/>
    <property type="match status" value="1"/>
</dbReference>
<dbReference type="WBParaSite" id="Csp11.Scaffold629.g9224.t1">
    <property type="protein sequence ID" value="Csp11.Scaffold629.g9224.t1"/>
    <property type="gene ID" value="Csp11.Scaffold629.g9224"/>
</dbReference>
<keyword evidence="1" id="KW-0812">Transmembrane</keyword>
<keyword evidence="2" id="KW-1185">Reference proteome</keyword>
<keyword evidence="1" id="KW-1133">Transmembrane helix</keyword>
<keyword evidence="1" id="KW-0472">Membrane</keyword>
<sequence length="328" mass="37876">MANSPCPETIPFYYPLTLHIIAGVSIPVNLVGFYLVWYQSPKMQGYKYCLCYLQFVSFITEIHMSWICPGYYFFPMIGGYNTGAEFISSHLSMTLYVLIFAFELPSALLCFVFRHNAAQRINQNGASQMYFKKFLLILCHLFPFAASFSMWMSRLTYQQKYDFVKDNWSQCLFWMRFEAFEVYDYKLNPWLAVVGIGALLFVLIVYTYGLSLGIHTMSILQKFRKSMSKQTFQMHKTALFSLVMQLLIPGVLIIIPLGVCMTVVITGAVGLQELATNTMFLVSSHSMCSCFVMISSNPRYRTVVKEKFEKKEWDETFKFSGTESTKNK</sequence>
<evidence type="ECO:0000313" key="2">
    <source>
        <dbReference type="Proteomes" id="UP000095282"/>
    </source>
</evidence>
<organism evidence="2 3">
    <name type="scientific">Caenorhabditis tropicalis</name>
    <dbReference type="NCBI Taxonomy" id="1561998"/>
    <lineage>
        <taxon>Eukaryota</taxon>
        <taxon>Metazoa</taxon>
        <taxon>Ecdysozoa</taxon>
        <taxon>Nematoda</taxon>
        <taxon>Chromadorea</taxon>
        <taxon>Rhabditida</taxon>
        <taxon>Rhabditina</taxon>
        <taxon>Rhabditomorpha</taxon>
        <taxon>Rhabditoidea</taxon>
        <taxon>Rhabditidae</taxon>
        <taxon>Peloderinae</taxon>
        <taxon>Caenorhabditis</taxon>
    </lineage>
</organism>
<reference evidence="3" key="1">
    <citation type="submission" date="2016-11" db="UniProtKB">
        <authorList>
            <consortium name="WormBaseParasite"/>
        </authorList>
    </citation>
    <scope>IDENTIFICATION</scope>
</reference>
<dbReference type="PANTHER" id="PTHR46964">
    <property type="entry name" value="SERPENTINE RECEPTOR, CLASS I-RELATED"/>
    <property type="match status" value="1"/>
</dbReference>
<name>A0A1I7UGZ1_9PELO</name>
<feature type="transmembrane region" description="Helical" evidence="1">
    <location>
        <begin position="49"/>
        <end position="74"/>
    </location>
</feature>
<dbReference type="InterPro" id="IPR019429">
    <property type="entry name" value="7TM_GPCR_serpentine_rcpt_Sri"/>
</dbReference>
<dbReference type="PANTHER" id="PTHR46964:SF3">
    <property type="entry name" value="SERPENTINE RECEPTOR, CLASS H-RELATED"/>
    <property type="match status" value="1"/>
</dbReference>
<protein>
    <submittedName>
        <fullName evidence="3">Serpentine Receptor, class I</fullName>
    </submittedName>
</protein>
<feature type="transmembrane region" description="Helical" evidence="1">
    <location>
        <begin position="94"/>
        <end position="113"/>
    </location>
</feature>
<dbReference type="STRING" id="1561998.A0A1I7UGZ1"/>
<feature type="transmembrane region" description="Helical" evidence="1">
    <location>
        <begin position="12"/>
        <end position="37"/>
    </location>
</feature>
<evidence type="ECO:0000256" key="1">
    <source>
        <dbReference type="SAM" id="Phobius"/>
    </source>
</evidence>
<feature type="transmembrane region" description="Helical" evidence="1">
    <location>
        <begin position="134"/>
        <end position="152"/>
    </location>
</feature>